<dbReference type="EMBL" id="RCZD01000010">
    <property type="protein sequence ID" value="TPG58782.1"/>
    <property type="molecule type" value="Genomic_DNA"/>
</dbReference>
<dbReference type="Proteomes" id="UP000317663">
    <property type="component" value="Unassembled WGS sequence"/>
</dbReference>
<keyword evidence="2" id="KW-1185">Reference proteome</keyword>
<dbReference type="RefSeq" id="WP_140474154.1">
    <property type="nucleotide sequence ID" value="NZ_RCZD01000010.1"/>
</dbReference>
<reference evidence="1 2" key="1">
    <citation type="journal article" date="2019" name="Environ. Microbiol.">
        <title>Species interactions and distinct microbial communities in high Arctic permafrost affected cryosols are associated with the CH4 and CO2 gas fluxes.</title>
        <authorList>
            <person name="Altshuler I."/>
            <person name="Hamel J."/>
            <person name="Turney S."/>
            <person name="Magnuson E."/>
            <person name="Levesque R."/>
            <person name="Greer C."/>
            <person name="Whyte L.G."/>
        </authorList>
    </citation>
    <scope>NUCLEOTIDE SEQUENCE [LARGE SCALE GENOMIC DNA]</scope>
    <source>
        <strain evidence="1 2">E4</strain>
    </source>
</reference>
<protein>
    <submittedName>
        <fullName evidence="1">Pilus assembly protein HofM</fullName>
    </submittedName>
</protein>
<evidence type="ECO:0000313" key="2">
    <source>
        <dbReference type="Proteomes" id="UP000317663"/>
    </source>
</evidence>
<dbReference type="AlphaFoldDB" id="A0A502GAU3"/>
<dbReference type="Pfam" id="PF11104">
    <property type="entry name" value="PilM_2"/>
    <property type="match status" value="1"/>
</dbReference>
<organism evidence="1 2">
    <name type="scientific">Ewingella americana</name>
    <dbReference type="NCBI Taxonomy" id="41202"/>
    <lineage>
        <taxon>Bacteria</taxon>
        <taxon>Pseudomonadati</taxon>
        <taxon>Pseudomonadota</taxon>
        <taxon>Gammaproteobacteria</taxon>
        <taxon>Enterobacterales</taxon>
        <taxon>Yersiniaceae</taxon>
        <taxon>Ewingella</taxon>
    </lineage>
</organism>
<name>A0A502GAU3_9GAMM</name>
<gene>
    <name evidence="1" type="ORF">EAH77_17890</name>
</gene>
<dbReference type="InterPro" id="IPR005883">
    <property type="entry name" value="PilM"/>
</dbReference>
<evidence type="ECO:0000313" key="1">
    <source>
        <dbReference type="EMBL" id="TPG58782.1"/>
    </source>
</evidence>
<accession>A0A502GAU3</accession>
<proteinExistence type="predicted"/>
<sequence>MRLQAWQVGLDIQAGFARAIAVQRRRHGWQLRHWWHHPLPALTLRGGILHESASLSAILSAWRNTLPTKISLRVCLPAQRVMQHLLSPPDARLSAAARSAFILASAARHFPLSVEQLVMDYRTDPCGDKNIIVTAARQHEIQQWQHCLAQSRLFADVFELAPCALQLAASAAGVSAEKLLLHRLDDGWLWAAPHGLPFQFGVFDQEEIGDIAQLALYAREQYRAVKLCDEHCLFSSVNTEALPAGVLPWSPFTAIEQLSPPLPANPGAFALATGLALRPEDR</sequence>
<dbReference type="OrthoDB" id="6447548at2"/>
<comment type="caution">
    <text evidence="1">The sequence shown here is derived from an EMBL/GenBank/DDBJ whole genome shotgun (WGS) entry which is preliminary data.</text>
</comment>